<dbReference type="EMBL" id="QJKJ01008964">
    <property type="protein sequence ID" value="RDX78098.1"/>
    <property type="molecule type" value="Genomic_DNA"/>
</dbReference>
<name>A0A371FIG6_MUCPR</name>
<feature type="non-terminal residue" evidence="1">
    <location>
        <position position="1"/>
    </location>
</feature>
<organism evidence="1 2">
    <name type="scientific">Mucuna pruriens</name>
    <name type="common">Velvet bean</name>
    <name type="synonym">Dolichos pruriens</name>
    <dbReference type="NCBI Taxonomy" id="157652"/>
    <lineage>
        <taxon>Eukaryota</taxon>
        <taxon>Viridiplantae</taxon>
        <taxon>Streptophyta</taxon>
        <taxon>Embryophyta</taxon>
        <taxon>Tracheophyta</taxon>
        <taxon>Spermatophyta</taxon>
        <taxon>Magnoliopsida</taxon>
        <taxon>eudicotyledons</taxon>
        <taxon>Gunneridae</taxon>
        <taxon>Pentapetalae</taxon>
        <taxon>rosids</taxon>
        <taxon>fabids</taxon>
        <taxon>Fabales</taxon>
        <taxon>Fabaceae</taxon>
        <taxon>Papilionoideae</taxon>
        <taxon>50 kb inversion clade</taxon>
        <taxon>NPAAA clade</taxon>
        <taxon>indigoferoid/millettioid clade</taxon>
        <taxon>Phaseoleae</taxon>
        <taxon>Mucuna</taxon>
    </lineage>
</organism>
<comment type="caution">
    <text evidence="1">The sequence shown here is derived from an EMBL/GenBank/DDBJ whole genome shotgun (WGS) entry which is preliminary data.</text>
</comment>
<sequence length="106" mass="12221">NGKSLSAYNLSQPKRFSIYRITSSFPNTRNEVVKLLRTCKIPCNLTIRLKNMDLAILFKDLQEHELQPNRLAVNEENNRRKKSITLVAASSKFKKEAMIVTLKETI</sequence>
<keyword evidence="2" id="KW-1185">Reference proteome</keyword>
<dbReference type="Proteomes" id="UP000257109">
    <property type="component" value="Unassembled WGS sequence"/>
</dbReference>
<gene>
    <name evidence="1" type="ORF">CR513_41677</name>
</gene>
<evidence type="ECO:0000313" key="1">
    <source>
        <dbReference type="EMBL" id="RDX78098.1"/>
    </source>
</evidence>
<dbReference type="AlphaFoldDB" id="A0A371FIG6"/>
<protein>
    <submittedName>
        <fullName evidence="1">Uncharacterized protein</fullName>
    </submittedName>
</protein>
<feature type="non-terminal residue" evidence="1">
    <location>
        <position position="106"/>
    </location>
</feature>
<reference evidence="1" key="1">
    <citation type="submission" date="2018-05" db="EMBL/GenBank/DDBJ databases">
        <title>Draft genome of Mucuna pruriens seed.</title>
        <authorList>
            <person name="Nnadi N.E."/>
            <person name="Vos R."/>
            <person name="Hasami M.H."/>
            <person name="Devisetty U.K."/>
            <person name="Aguiy J.C."/>
        </authorList>
    </citation>
    <scope>NUCLEOTIDE SEQUENCE [LARGE SCALE GENOMIC DNA]</scope>
    <source>
        <strain evidence="1">JCA_2017</strain>
    </source>
</reference>
<accession>A0A371FIG6</accession>
<evidence type="ECO:0000313" key="2">
    <source>
        <dbReference type="Proteomes" id="UP000257109"/>
    </source>
</evidence>
<proteinExistence type="predicted"/>